<dbReference type="EMBL" id="CP103836">
    <property type="protein sequence ID" value="WOB50841.1"/>
    <property type="molecule type" value="Genomic_DNA"/>
</dbReference>
<proteinExistence type="predicted"/>
<organism evidence="1 2">
    <name type="scientific">Xanthomonas hydrangeae</name>
    <dbReference type="NCBI Taxonomy" id="2775159"/>
    <lineage>
        <taxon>Bacteria</taxon>
        <taxon>Pseudomonadati</taxon>
        <taxon>Pseudomonadota</taxon>
        <taxon>Gammaproteobacteria</taxon>
        <taxon>Lysobacterales</taxon>
        <taxon>Lysobacteraceae</taxon>
        <taxon>Xanthomonas</taxon>
    </lineage>
</organism>
<evidence type="ECO:0000313" key="1">
    <source>
        <dbReference type="EMBL" id="WOB50841.1"/>
    </source>
</evidence>
<protein>
    <submittedName>
        <fullName evidence="1">Uncharacterized protein</fullName>
    </submittedName>
</protein>
<sequence length="308" mass="33681">MASGVQYAPSVRAHEKLSSTELGVLAGLPRKSVKVNSQTMAHLQVGQMANRVVKDVLDTGAGNQVVDVAASGGESWARLRLGDELAPHGNMQAQLQRAKYSQGGNCPVHASLAAAILLRMGSEPETEINAPVVRVWEARQLDHTYTMIGDPRDRTWGDKNTVVVDPWPVVPSAMTLSEAKLHDAREDTWTPFRPNDGMIVNTFAPGSSEWHRMADNATVIQPMTSEQVEEQLSRSKAMRKQPALSLGDELAVHAFRVDKDSMWDSRLSTNPATVYTDDTRSQTFDEVSSSTVEHLREGIAALGRINSD</sequence>
<keyword evidence="2" id="KW-1185">Reference proteome</keyword>
<accession>A0AAU0BG08</accession>
<name>A0AAU0BG08_9XANT</name>
<dbReference type="Proteomes" id="UP001302716">
    <property type="component" value="Chromosome"/>
</dbReference>
<gene>
    <name evidence="1" type="ORF">NYR97_05480</name>
</gene>
<dbReference type="AlphaFoldDB" id="A0AAU0BG08"/>
<dbReference type="RefSeq" id="WP_316697014.1">
    <property type="nucleotide sequence ID" value="NZ_CP103836.1"/>
</dbReference>
<evidence type="ECO:0000313" key="2">
    <source>
        <dbReference type="Proteomes" id="UP001302716"/>
    </source>
</evidence>
<reference evidence="1 2" key="1">
    <citation type="submission" date="2022-08" db="EMBL/GenBank/DDBJ databases">
        <title>Whole genome sequencing-based tracing of a 2022 introduction and outbreak of Xanthomonas hortorum pv. pelargonii.</title>
        <authorList>
            <person name="Iruegas-Bocardo F."/>
            <person name="Weisberg A.K."/>
            <person name="Riutta E.R."/>
            <person name="Kilday K."/>
            <person name="Bonkowski J.C."/>
            <person name="Creswell T."/>
            <person name="Daughtrey M.L."/>
            <person name="Rane K."/>
            <person name="Grunwald N.J."/>
            <person name="Chang J.H."/>
            <person name="Putnam M.L."/>
        </authorList>
    </citation>
    <scope>NUCLEOTIDE SEQUENCE [LARGE SCALE GENOMIC DNA]</scope>
    <source>
        <strain evidence="1 2">22-323</strain>
    </source>
</reference>